<evidence type="ECO:0000313" key="3">
    <source>
        <dbReference type="Proteomes" id="UP000074072"/>
    </source>
</evidence>
<protein>
    <recommendedName>
        <fullName evidence="4">VanZ-like domain-containing protein</fullName>
    </recommendedName>
</protein>
<feature type="transmembrane region" description="Helical" evidence="1">
    <location>
        <begin position="102"/>
        <end position="119"/>
    </location>
</feature>
<dbReference type="PATRIC" id="fig|33051.4.peg.1097"/>
<organism evidence="2 3">
    <name type="scientific">Sphingomonas sanguinis</name>
    <dbReference type="NCBI Taxonomy" id="33051"/>
    <lineage>
        <taxon>Bacteria</taxon>
        <taxon>Pseudomonadati</taxon>
        <taxon>Pseudomonadota</taxon>
        <taxon>Alphaproteobacteria</taxon>
        <taxon>Sphingomonadales</taxon>
        <taxon>Sphingomonadaceae</taxon>
        <taxon>Sphingomonas</taxon>
    </lineage>
</organism>
<keyword evidence="1" id="KW-0472">Membrane</keyword>
<sequence length="127" mass="14352">MPLCDGGGGMSTPPAPPSGWWNWTGDKSWIGQVTGLPDSTLHAHAGMAILVLAALVLRRKPWDWRCWLTVLVIETINEAYDLLQPFYPTDEGNLPASWFDMWNTMLWPTVILLTFAWLGRRADERGR</sequence>
<reference evidence="2 3" key="1">
    <citation type="journal article" date="2016" name="Front. Microbiol.">
        <title>Genomic Resource of Rice Seed Associated Bacteria.</title>
        <authorList>
            <person name="Midha S."/>
            <person name="Bansal K."/>
            <person name="Sharma S."/>
            <person name="Kumar N."/>
            <person name="Patil P.P."/>
            <person name="Chaudhry V."/>
            <person name="Patil P.B."/>
        </authorList>
    </citation>
    <scope>NUCLEOTIDE SEQUENCE [LARGE SCALE GENOMIC DNA]</scope>
    <source>
        <strain evidence="2 3">SB4</strain>
    </source>
</reference>
<feature type="transmembrane region" description="Helical" evidence="1">
    <location>
        <begin position="64"/>
        <end position="82"/>
    </location>
</feature>
<evidence type="ECO:0008006" key="4">
    <source>
        <dbReference type="Google" id="ProtNLM"/>
    </source>
</evidence>
<dbReference type="Proteomes" id="UP000074072">
    <property type="component" value="Unassembled WGS sequence"/>
</dbReference>
<proteinExistence type="predicted"/>
<feature type="transmembrane region" description="Helical" evidence="1">
    <location>
        <begin position="41"/>
        <end position="57"/>
    </location>
</feature>
<keyword evidence="1" id="KW-1133">Transmembrane helix</keyword>
<name>A0A147J1L1_9SPHN</name>
<accession>A0A147J1L1</accession>
<gene>
    <name evidence="2" type="ORF">SB4_03610</name>
</gene>
<comment type="caution">
    <text evidence="2">The sequence shown here is derived from an EMBL/GenBank/DDBJ whole genome shotgun (WGS) entry which is preliminary data.</text>
</comment>
<dbReference type="EMBL" id="LDTE01000015">
    <property type="protein sequence ID" value="KTW02344.1"/>
    <property type="molecule type" value="Genomic_DNA"/>
</dbReference>
<dbReference type="AlphaFoldDB" id="A0A147J1L1"/>
<keyword evidence="1" id="KW-0812">Transmembrane</keyword>
<evidence type="ECO:0000256" key="1">
    <source>
        <dbReference type="SAM" id="Phobius"/>
    </source>
</evidence>
<evidence type="ECO:0000313" key="2">
    <source>
        <dbReference type="EMBL" id="KTW02344.1"/>
    </source>
</evidence>